<dbReference type="EMBL" id="CAESAE010000001">
    <property type="protein sequence ID" value="CAB4331135.1"/>
    <property type="molecule type" value="Genomic_DNA"/>
</dbReference>
<dbReference type="PANTHER" id="PTHR21240:SF19">
    <property type="entry name" value="CATALYTIC_ HYDROLASE"/>
    <property type="match status" value="1"/>
</dbReference>
<evidence type="ECO:0000313" key="6">
    <source>
        <dbReference type="EMBL" id="CAB4726781.1"/>
    </source>
</evidence>
<proteinExistence type="predicted"/>
<name>A0A6J6NMQ9_9ZZZZ</name>
<gene>
    <name evidence="5" type="ORF">UFOPK2510_00280</name>
    <name evidence="6" type="ORF">UFOPK2718_00958</name>
    <name evidence="7" type="ORF">UFOPK2936_00470</name>
    <name evidence="8" type="ORF">UFOPK3328_00814</name>
    <name evidence="9" type="ORF">UFOPK3779_00275</name>
    <name evidence="10" type="ORF">UFOPK3913_01257</name>
    <name evidence="4" type="ORF">UFOPK4107_00200</name>
</gene>
<dbReference type="EMBL" id="CAFBNH010000002">
    <property type="protein sequence ID" value="CAB4937357.1"/>
    <property type="molecule type" value="Genomic_DNA"/>
</dbReference>
<evidence type="ECO:0000313" key="8">
    <source>
        <dbReference type="EMBL" id="CAB4866774.1"/>
    </source>
</evidence>
<dbReference type="EMBL" id="CAFBOC010000014">
    <property type="protein sequence ID" value="CAB4982999.1"/>
    <property type="molecule type" value="Genomic_DNA"/>
</dbReference>
<sequence length="300" mass="33328">MIVDVHTHTPTHQGDVPLSEKESFSGWHSGEAVNTTNSWVDYQRGVASADISIVFNIHVPDMREFVGLPGGSLGTNESTAAFVASDSNRIGFMSVDPNRSDWMEEMDKSIELGLVGIKLGANYQRFDPLGPQAKALYERAEKLKLPIIFHTGASPIREAPLMYSHPAVTDEVALLFPDLKIVMAHIGHPWVREAVVTIRKHPNVYADVSAIYTRPWMVYEGLLMASEWGVMHKLLFGSDFPITTPAYAMERLRDVNAIVEGTKMPKISLEQIEQIIHADALGALDLEDPRGRLAKENDQK</sequence>
<evidence type="ECO:0000313" key="10">
    <source>
        <dbReference type="EMBL" id="CAB4982999.1"/>
    </source>
</evidence>
<evidence type="ECO:0000313" key="4">
    <source>
        <dbReference type="EMBL" id="CAB4331135.1"/>
    </source>
</evidence>
<dbReference type="EMBL" id="CAEZYM010000008">
    <property type="protein sequence ID" value="CAB4726781.1"/>
    <property type="molecule type" value="Genomic_DNA"/>
</dbReference>
<evidence type="ECO:0000313" key="7">
    <source>
        <dbReference type="EMBL" id="CAB4775450.1"/>
    </source>
</evidence>
<keyword evidence="1" id="KW-0456">Lyase</keyword>
<organism evidence="5">
    <name type="scientific">freshwater metagenome</name>
    <dbReference type="NCBI Taxonomy" id="449393"/>
    <lineage>
        <taxon>unclassified sequences</taxon>
        <taxon>metagenomes</taxon>
        <taxon>ecological metagenomes</taxon>
    </lineage>
</organism>
<evidence type="ECO:0000256" key="2">
    <source>
        <dbReference type="SAM" id="MobiDB-lite"/>
    </source>
</evidence>
<dbReference type="CDD" id="cd01292">
    <property type="entry name" value="metallo-dependent_hydrolases"/>
    <property type="match status" value="1"/>
</dbReference>
<evidence type="ECO:0000259" key="3">
    <source>
        <dbReference type="Pfam" id="PF04909"/>
    </source>
</evidence>
<dbReference type="InterPro" id="IPR032465">
    <property type="entry name" value="ACMSD"/>
</dbReference>
<dbReference type="EMBL" id="CAEZZW010000002">
    <property type="protein sequence ID" value="CAB4775450.1"/>
    <property type="molecule type" value="Genomic_DNA"/>
</dbReference>
<protein>
    <submittedName>
        <fullName evidence="5">Unannotated protein</fullName>
    </submittedName>
</protein>
<feature type="region of interest" description="Disordered" evidence="2">
    <location>
        <begin position="1"/>
        <end position="23"/>
    </location>
</feature>
<dbReference type="GO" id="GO:0016787">
    <property type="term" value="F:hydrolase activity"/>
    <property type="evidence" value="ECO:0007669"/>
    <property type="project" value="InterPro"/>
</dbReference>
<dbReference type="SUPFAM" id="SSF51556">
    <property type="entry name" value="Metallo-dependent hydrolases"/>
    <property type="match status" value="1"/>
</dbReference>
<dbReference type="GO" id="GO:0016831">
    <property type="term" value="F:carboxy-lyase activity"/>
    <property type="evidence" value="ECO:0007669"/>
    <property type="project" value="InterPro"/>
</dbReference>
<dbReference type="Pfam" id="PF04909">
    <property type="entry name" value="Amidohydro_2"/>
    <property type="match status" value="1"/>
</dbReference>
<accession>A0A6J6NMQ9</accession>
<dbReference type="InterPro" id="IPR032466">
    <property type="entry name" value="Metal_Hydrolase"/>
</dbReference>
<dbReference type="InterPro" id="IPR006680">
    <property type="entry name" value="Amidohydro-rel"/>
</dbReference>
<feature type="domain" description="Amidohydrolase-related" evidence="3">
    <location>
        <begin position="74"/>
        <end position="257"/>
    </location>
</feature>
<reference evidence="5" key="1">
    <citation type="submission" date="2020-05" db="EMBL/GenBank/DDBJ databases">
        <authorList>
            <person name="Chiriac C."/>
            <person name="Salcher M."/>
            <person name="Ghai R."/>
            <person name="Kavagutti S V."/>
        </authorList>
    </citation>
    <scope>NUCLEOTIDE SEQUENCE</scope>
</reference>
<evidence type="ECO:0000313" key="5">
    <source>
        <dbReference type="EMBL" id="CAB4686064.1"/>
    </source>
</evidence>
<dbReference type="EMBL" id="CAFBLD010000005">
    <property type="protein sequence ID" value="CAB4866774.1"/>
    <property type="molecule type" value="Genomic_DNA"/>
</dbReference>
<evidence type="ECO:0000313" key="9">
    <source>
        <dbReference type="EMBL" id="CAB4937357.1"/>
    </source>
</evidence>
<dbReference type="PANTHER" id="PTHR21240">
    <property type="entry name" value="2-AMINO-3-CARBOXYLMUCONATE-6-SEMIALDEHYDE DECARBOXYLASE"/>
    <property type="match status" value="1"/>
</dbReference>
<dbReference type="EMBL" id="CAEZXO010000002">
    <property type="protein sequence ID" value="CAB4686064.1"/>
    <property type="molecule type" value="Genomic_DNA"/>
</dbReference>
<evidence type="ECO:0000256" key="1">
    <source>
        <dbReference type="ARBA" id="ARBA00023239"/>
    </source>
</evidence>
<dbReference type="Gene3D" id="3.20.20.140">
    <property type="entry name" value="Metal-dependent hydrolases"/>
    <property type="match status" value="1"/>
</dbReference>
<dbReference type="AlphaFoldDB" id="A0A6J6NMQ9"/>